<dbReference type="EMBL" id="CAVLEF010000156">
    <property type="protein sequence ID" value="CAK1552577.1"/>
    <property type="molecule type" value="Genomic_DNA"/>
</dbReference>
<name>A0AAV1JUM7_9NEOP</name>
<dbReference type="GO" id="GO:0032451">
    <property type="term" value="F:demethylase activity"/>
    <property type="evidence" value="ECO:0007669"/>
    <property type="project" value="TreeGrafter"/>
</dbReference>
<protein>
    <recommendedName>
        <fullName evidence="4">Isopenicillin N synthase-like Fe(2+) 2OG dioxygenase domain-containing protein</fullName>
    </recommendedName>
</protein>
<evidence type="ECO:0000256" key="1">
    <source>
        <dbReference type="ARBA" id="ARBA00001954"/>
    </source>
</evidence>
<reference evidence="2 3" key="1">
    <citation type="submission" date="2023-11" db="EMBL/GenBank/DDBJ databases">
        <authorList>
            <person name="Okamura Y."/>
        </authorList>
    </citation>
    <scope>NUCLEOTIDE SEQUENCE [LARGE SCALE GENOMIC DNA]</scope>
</reference>
<dbReference type="Gene3D" id="2.60.120.590">
    <property type="entry name" value="Alpha-ketoglutarate-dependent dioxygenase AlkB-like"/>
    <property type="match status" value="1"/>
</dbReference>
<proteinExistence type="predicted"/>
<comment type="cofactor">
    <cofactor evidence="1">
        <name>Fe(2+)</name>
        <dbReference type="ChEBI" id="CHEBI:29033"/>
    </cofactor>
</comment>
<evidence type="ECO:0000313" key="3">
    <source>
        <dbReference type="Proteomes" id="UP001497472"/>
    </source>
</evidence>
<dbReference type="InterPro" id="IPR032857">
    <property type="entry name" value="ALKBH4"/>
</dbReference>
<evidence type="ECO:0008006" key="4">
    <source>
        <dbReference type="Google" id="ProtNLM"/>
    </source>
</evidence>
<comment type="caution">
    <text evidence="2">The sequence shown here is derived from an EMBL/GenBank/DDBJ whole genome shotgun (WGS) entry which is preliminary data.</text>
</comment>
<keyword evidence="3" id="KW-1185">Reference proteome</keyword>
<accession>A0AAV1JUM7</accession>
<dbReference type="PANTHER" id="PTHR12463:SF0">
    <property type="entry name" value="ALPHA-KETOGLUTARATE-DEPENDENT DIOXYGENASE ALKB HOMOLOG 4"/>
    <property type="match status" value="1"/>
</dbReference>
<dbReference type="AlphaFoldDB" id="A0AAV1JUM7"/>
<dbReference type="PANTHER" id="PTHR12463">
    <property type="entry name" value="OXYGENASE-RELATED"/>
    <property type="match status" value="1"/>
</dbReference>
<dbReference type="GO" id="GO:0070988">
    <property type="term" value="P:demethylation"/>
    <property type="evidence" value="ECO:0007669"/>
    <property type="project" value="InterPro"/>
</dbReference>
<dbReference type="SUPFAM" id="SSF51197">
    <property type="entry name" value="Clavaminate synthase-like"/>
    <property type="match status" value="1"/>
</dbReference>
<dbReference type="GO" id="GO:0016491">
    <property type="term" value="F:oxidoreductase activity"/>
    <property type="evidence" value="ECO:0007669"/>
    <property type="project" value="TreeGrafter"/>
</dbReference>
<dbReference type="InterPro" id="IPR037151">
    <property type="entry name" value="AlkB-like_sf"/>
</dbReference>
<dbReference type="Proteomes" id="UP001497472">
    <property type="component" value="Unassembled WGS sequence"/>
</dbReference>
<organism evidence="2 3">
    <name type="scientific">Leptosia nina</name>
    <dbReference type="NCBI Taxonomy" id="320188"/>
    <lineage>
        <taxon>Eukaryota</taxon>
        <taxon>Metazoa</taxon>
        <taxon>Ecdysozoa</taxon>
        <taxon>Arthropoda</taxon>
        <taxon>Hexapoda</taxon>
        <taxon>Insecta</taxon>
        <taxon>Pterygota</taxon>
        <taxon>Neoptera</taxon>
        <taxon>Endopterygota</taxon>
        <taxon>Lepidoptera</taxon>
        <taxon>Glossata</taxon>
        <taxon>Ditrysia</taxon>
        <taxon>Papilionoidea</taxon>
        <taxon>Pieridae</taxon>
        <taxon>Pierinae</taxon>
        <taxon>Leptosia</taxon>
    </lineage>
</organism>
<gene>
    <name evidence="2" type="ORF">LNINA_LOCUS11616</name>
</gene>
<sequence>MKPRPCGCKGCRTCLICETRYGADTLKTSIELDKSKGYVYCPLCNLAWPGWNANLYKEHPNHQGQALSYPGLCIKLDFITPDEEIELMKNIDEMPWDISQSGRRKQNFGPKTNFKKRKIVPGKFNGFPQFTKYLQDRFNTIDILKGYEVIEQCSLEYDPEKGASIDPHIDDCWIWGERIVTLNCLTDTVLTLLPFNGDKKKYNLPCANEYPPVVNEDGTLNLDFKNDSQSMLESCKPVNKLDMILRVPMIRHSLAIMYGEPRYHWEHCIFREDIESRRVCIAYREFTPPYMNNGNFHVIGDEVRQRAKQFWDHTEVVNSV</sequence>
<evidence type="ECO:0000313" key="2">
    <source>
        <dbReference type="EMBL" id="CAK1552577.1"/>
    </source>
</evidence>